<dbReference type="AlphaFoldDB" id="A0AAN5HXD8"/>
<evidence type="ECO:0000256" key="1">
    <source>
        <dbReference type="SAM" id="MobiDB-lite"/>
    </source>
</evidence>
<proteinExistence type="predicted"/>
<gene>
    <name evidence="2" type="ORF">PMAYCL1PPCAC_14939</name>
</gene>
<organism evidence="2 3">
    <name type="scientific">Pristionchus mayeri</name>
    <dbReference type="NCBI Taxonomy" id="1317129"/>
    <lineage>
        <taxon>Eukaryota</taxon>
        <taxon>Metazoa</taxon>
        <taxon>Ecdysozoa</taxon>
        <taxon>Nematoda</taxon>
        <taxon>Chromadorea</taxon>
        <taxon>Rhabditida</taxon>
        <taxon>Rhabditina</taxon>
        <taxon>Diplogasteromorpha</taxon>
        <taxon>Diplogasteroidea</taxon>
        <taxon>Neodiplogasteridae</taxon>
        <taxon>Pristionchus</taxon>
    </lineage>
</organism>
<name>A0AAN5HXD8_9BILA</name>
<reference evidence="3" key="1">
    <citation type="submission" date="2022-10" db="EMBL/GenBank/DDBJ databases">
        <title>Genome assembly of Pristionchus species.</title>
        <authorList>
            <person name="Yoshida K."/>
            <person name="Sommer R.J."/>
        </authorList>
    </citation>
    <scope>NUCLEOTIDE SEQUENCE [LARGE SCALE GENOMIC DNA]</scope>
    <source>
        <strain evidence="3">RS5460</strain>
    </source>
</reference>
<evidence type="ECO:0000313" key="3">
    <source>
        <dbReference type="Proteomes" id="UP001328107"/>
    </source>
</evidence>
<feature type="compositionally biased region" description="Low complexity" evidence="1">
    <location>
        <begin position="7"/>
        <end position="17"/>
    </location>
</feature>
<feature type="compositionally biased region" description="Low complexity" evidence="1">
    <location>
        <begin position="51"/>
        <end position="65"/>
    </location>
</feature>
<dbReference type="Proteomes" id="UP001328107">
    <property type="component" value="Unassembled WGS sequence"/>
</dbReference>
<keyword evidence="3" id="KW-1185">Reference proteome</keyword>
<feature type="region of interest" description="Disordered" evidence="1">
    <location>
        <begin position="1"/>
        <end position="88"/>
    </location>
</feature>
<feature type="non-terminal residue" evidence="2">
    <location>
        <position position="113"/>
    </location>
</feature>
<accession>A0AAN5HXD8</accession>
<protein>
    <submittedName>
        <fullName evidence="2">Uncharacterized protein</fullName>
    </submittedName>
</protein>
<sequence>RRVFKSTTTTTPKTTTTVKSRDPAGGRKKRSASVTGSVNHLPGQYPGTPNSTASSSTLMTLMPTTTGGGKLSTLRTPSATTRAPAGNVTIDLPGYGSCEYANRNFRGASECIK</sequence>
<evidence type="ECO:0000313" key="2">
    <source>
        <dbReference type="EMBL" id="GMR44744.1"/>
    </source>
</evidence>
<dbReference type="EMBL" id="BTRK01000004">
    <property type="protein sequence ID" value="GMR44744.1"/>
    <property type="molecule type" value="Genomic_DNA"/>
</dbReference>
<feature type="non-terminal residue" evidence="2">
    <location>
        <position position="1"/>
    </location>
</feature>
<comment type="caution">
    <text evidence="2">The sequence shown here is derived from an EMBL/GenBank/DDBJ whole genome shotgun (WGS) entry which is preliminary data.</text>
</comment>